<dbReference type="Gene3D" id="3.40.50.300">
    <property type="entry name" value="P-loop containing nucleotide triphosphate hydrolases"/>
    <property type="match status" value="1"/>
</dbReference>
<dbReference type="EC" id="3.6.5.2" evidence="3"/>
<reference evidence="10" key="1">
    <citation type="submission" date="2013-11" db="EMBL/GenBank/DDBJ databases">
        <title>The genomic landscape of the Guanapo guppy.</title>
        <authorList>
            <person name="Kuenstner A."/>
            <person name="Dreyer C."/>
        </authorList>
    </citation>
    <scope>NUCLEOTIDE SEQUENCE</scope>
    <source>
        <strain evidence="10">Guanapo</strain>
    </source>
</reference>
<dbReference type="SMART" id="SM00174">
    <property type="entry name" value="RHO"/>
    <property type="match status" value="1"/>
</dbReference>
<keyword evidence="5" id="KW-0342">GTP-binding</keyword>
<dbReference type="InterPro" id="IPR027417">
    <property type="entry name" value="P-loop_NTPase"/>
</dbReference>
<name>A0A3P9PQ14_POERE</name>
<dbReference type="GeneTree" id="ENSGT00940000156975"/>
<evidence type="ECO:0000256" key="4">
    <source>
        <dbReference type="ARBA" id="ARBA00022741"/>
    </source>
</evidence>
<protein>
    <recommendedName>
        <fullName evidence="3">small monomeric GTPase</fullName>
        <ecNumber evidence="3">3.6.5.2</ecNumber>
    </recommendedName>
</protein>
<dbReference type="NCBIfam" id="TIGR00231">
    <property type="entry name" value="small_GTP"/>
    <property type="match status" value="1"/>
</dbReference>
<evidence type="ECO:0000256" key="8">
    <source>
        <dbReference type="ARBA" id="ARBA00047660"/>
    </source>
</evidence>
<reference evidence="9" key="2">
    <citation type="submission" date="2025-08" db="UniProtKB">
        <authorList>
            <consortium name="Ensembl"/>
        </authorList>
    </citation>
    <scope>IDENTIFICATION</scope>
    <source>
        <strain evidence="9">Guanapo</strain>
    </source>
</reference>
<keyword evidence="10" id="KW-1185">Reference proteome</keyword>
<dbReference type="PRINTS" id="PR00449">
    <property type="entry name" value="RASTRNSFRMNG"/>
</dbReference>
<reference evidence="9" key="3">
    <citation type="submission" date="2025-09" db="UniProtKB">
        <authorList>
            <consortium name="Ensembl"/>
        </authorList>
    </citation>
    <scope>IDENTIFICATION</scope>
    <source>
        <strain evidence="9">Guanapo</strain>
    </source>
</reference>
<evidence type="ECO:0000256" key="6">
    <source>
        <dbReference type="ARBA" id="ARBA00023288"/>
    </source>
</evidence>
<evidence type="ECO:0000313" key="9">
    <source>
        <dbReference type="Ensembl" id="ENSPREP00000023956.1"/>
    </source>
</evidence>
<comment type="similarity">
    <text evidence="2">Belongs to the small GTPase superfamily. Rab family.</text>
</comment>
<dbReference type="GO" id="GO:0005525">
    <property type="term" value="F:GTP binding"/>
    <property type="evidence" value="ECO:0007669"/>
    <property type="project" value="UniProtKB-KW"/>
</dbReference>
<keyword evidence="6" id="KW-0449">Lipoprotein</keyword>
<dbReference type="Ensembl" id="ENSPRET00000024201.1">
    <property type="protein sequence ID" value="ENSPREP00000023956.1"/>
    <property type="gene ID" value="ENSPREG00000016055.1"/>
</dbReference>
<dbReference type="GO" id="GO:0003925">
    <property type="term" value="F:G protein activity"/>
    <property type="evidence" value="ECO:0007669"/>
    <property type="project" value="UniProtKB-EC"/>
</dbReference>
<dbReference type="Pfam" id="PF00071">
    <property type="entry name" value="Ras"/>
    <property type="match status" value="1"/>
</dbReference>
<dbReference type="SUPFAM" id="SSF52540">
    <property type="entry name" value="P-loop containing nucleoside triphosphate hydrolases"/>
    <property type="match status" value="1"/>
</dbReference>
<organism evidence="9 10">
    <name type="scientific">Poecilia reticulata</name>
    <name type="common">Guppy</name>
    <name type="synonym">Acanthophacelus reticulatus</name>
    <dbReference type="NCBI Taxonomy" id="8081"/>
    <lineage>
        <taxon>Eukaryota</taxon>
        <taxon>Metazoa</taxon>
        <taxon>Chordata</taxon>
        <taxon>Craniata</taxon>
        <taxon>Vertebrata</taxon>
        <taxon>Euteleostomi</taxon>
        <taxon>Actinopterygii</taxon>
        <taxon>Neopterygii</taxon>
        <taxon>Teleostei</taxon>
        <taxon>Neoteleostei</taxon>
        <taxon>Acanthomorphata</taxon>
        <taxon>Ovalentaria</taxon>
        <taxon>Atherinomorphae</taxon>
        <taxon>Cyprinodontiformes</taxon>
        <taxon>Poeciliidae</taxon>
        <taxon>Poeciliinae</taxon>
        <taxon>Poecilia</taxon>
    </lineage>
</organism>
<dbReference type="Proteomes" id="UP000242638">
    <property type="component" value="Unassembled WGS sequence"/>
</dbReference>
<evidence type="ECO:0000256" key="5">
    <source>
        <dbReference type="ARBA" id="ARBA00023134"/>
    </source>
</evidence>
<evidence type="ECO:0000256" key="2">
    <source>
        <dbReference type="ARBA" id="ARBA00006270"/>
    </source>
</evidence>
<dbReference type="PANTHER" id="PTHR47980">
    <property type="entry name" value="LD44762P"/>
    <property type="match status" value="1"/>
</dbReference>
<dbReference type="InterPro" id="IPR001806">
    <property type="entry name" value="Small_GTPase"/>
</dbReference>
<evidence type="ECO:0000256" key="1">
    <source>
        <dbReference type="ARBA" id="ARBA00004635"/>
    </source>
</evidence>
<dbReference type="InterPro" id="IPR005225">
    <property type="entry name" value="Small_GTP-bd"/>
</dbReference>
<dbReference type="PROSITE" id="PS51419">
    <property type="entry name" value="RAB"/>
    <property type="match status" value="1"/>
</dbReference>
<evidence type="ECO:0000256" key="7">
    <source>
        <dbReference type="ARBA" id="ARBA00023289"/>
    </source>
</evidence>
<evidence type="ECO:0000313" key="10">
    <source>
        <dbReference type="Proteomes" id="UP000242638"/>
    </source>
</evidence>
<evidence type="ECO:0000256" key="3">
    <source>
        <dbReference type="ARBA" id="ARBA00011984"/>
    </source>
</evidence>
<proteinExistence type="inferred from homology"/>
<comment type="subcellular location">
    <subcellularLocation>
        <location evidence="1">Membrane</location>
        <topology evidence="1">Lipid-anchor</topology>
    </subcellularLocation>
</comment>
<keyword evidence="4" id="KW-0547">Nucleotide-binding</keyword>
<comment type="catalytic activity">
    <reaction evidence="8">
        <text>GTP + H2O = GDP + phosphate + H(+)</text>
        <dbReference type="Rhea" id="RHEA:19669"/>
        <dbReference type="ChEBI" id="CHEBI:15377"/>
        <dbReference type="ChEBI" id="CHEBI:15378"/>
        <dbReference type="ChEBI" id="CHEBI:37565"/>
        <dbReference type="ChEBI" id="CHEBI:43474"/>
        <dbReference type="ChEBI" id="CHEBI:58189"/>
        <dbReference type="EC" id="3.6.5.2"/>
    </reaction>
    <physiologicalReaction direction="left-to-right" evidence="8">
        <dbReference type="Rhea" id="RHEA:19670"/>
    </physiologicalReaction>
</comment>
<dbReference type="FunFam" id="3.40.50.300:FF:001447">
    <property type="entry name" value="Ras-related protein Rab-1B"/>
    <property type="match status" value="1"/>
</dbReference>
<dbReference type="SMART" id="SM00175">
    <property type="entry name" value="RAB"/>
    <property type="match status" value="1"/>
</dbReference>
<sequence length="116" mass="13318">MAKKTYDLLFKLLLIGDSGVGKTCVLFRFSDDAFNTTFISTIGIDFKIKTVELQGKKIKLQIWDTAGQERFHTITTSYYRGAMGIMLTEIIYTNDKIGQKTFFQIGFFQYKTLSEI</sequence>
<keyword evidence="7" id="KW-0636">Prenylation</keyword>
<accession>A0A3P9PQ14</accession>
<dbReference type="Bgee" id="ENSPREG00000016055">
    <property type="expression patterns" value="Expressed in head and 1 other cell type or tissue"/>
</dbReference>
<dbReference type="InterPro" id="IPR050305">
    <property type="entry name" value="Small_GTPase_Rab"/>
</dbReference>
<dbReference type="AlphaFoldDB" id="A0A3P9PQ14"/>
<dbReference type="GO" id="GO:0016020">
    <property type="term" value="C:membrane"/>
    <property type="evidence" value="ECO:0007669"/>
    <property type="project" value="UniProtKB-SubCell"/>
</dbReference>